<dbReference type="CDD" id="cd00051">
    <property type="entry name" value="EFh"/>
    <property type="match status" value="1"/>
</dbReference>
<keyword evidence="2" id="KW-0732">Signal</keyword>
<dbReference type="EMBL" id="BTSX01000003">
    <property type="protein sequence ID" value="GMS90432.1"/>
    <property type="molecule type" value="Genomic_DNA"/>
</dbReference>
<dbReference type="SUPFAM" id="SSF47473">
    <property type="entry name" value="EF-hand"/>
    <property type="match status" value="1"/>
</dbReference>
<accession>A0AAV5T4C5</accession>
<evidence type="ECO:0000259" key="3">
    <source>
        <dbReference type="PROSITE" id="PS50222"/>
    </source>
</evidence>
<feature type="domain" description="EF-hand" evidence="3">
    <location>
        <begin position="69"/>
        <end position="104"/>
    </location>
</feature>
<sequence>MFLIVLLLSLVTLSVQFCCAADPWLGPCCENFRGTCNIFCCNCHPECSQRCLRHHSKRQIAGLSSETDDDSAIAQRRFISIDSNGDGVISEEEGRDHLMNATVSTTTKRDIASGEWFVKMDVNADGFIQSEEFDNSLA</sequence>
<dbReference type="PROSITE" id="PS00018">
    <property type="entry name" value="EF_HAND_1"/>
    <property type="match status" value="1"/>
</dbReference>
<dbReference type="Pfam" id="PF13202">
    <property type="entry name" value="EF-hand_5"/>
    <property type="match status" value="2"/>
</dbReference>
<evidence type="ECO:0000313" key="5">
    <source>
        <dbReference type="Proteomes" id="UP001432027"/>
    </source>
</evidence>
<feature type="chain" id="PRO_5043775360" description="EF-hand domain-containing protein" evidence="2">
    <location>
        <begin position="21"/>
        <end position="138"/>
    </location>
</feature>
<name>A0AAV5T4C5_9BILA</name>
<dbReference type="AlphaFoldDB" id="A0AAV5T4C5"/>
<keyword evidence="1" id="KW-0106">Calcium</keyword>
<reference evidence="4" key="1">
    <citation type="submission" date="2023-10" db="EMBL/GenBank/DDBJ databases">
        <title>Genome assembly of Pristionchus species.</title>
        <authorList>
            <person name="Yoshida K."/>
            <person name="Sommer R.J."/>
        </authorList>
    </citation>
    <scope>NUCLEOTIDE SEQUENCE</scope>
    <source>
        <strain evidence="4">RS0144</strain>
    </source>
</reference>
<dbReference type="Gene3D" id="1.10.238.10">
    <property type="entry name" value="EF-hand"/>
    <property type="match status" value="1"/>
</dbReference>
<evidence type="ECO:0000313" key="4">
    <source>
        <dbReference type="EMBL" id="GMS90432.1"/>
    </source>
</evidence>
<gene>
    <name evidence="4" type="ORF">PENTCL1PPCAC_12607</name>
</gene>
<feature type="domain" description="EF-hand" evidence="3">
    <location>
        <begin position="115"/>
        <end position="138"/>
    </location>
</feature>
<comment type="caution">
    <text evidence="4">The sequence shown here is derived from an EMBL/GenBank/DDBJ whole genome shotgun (WGS) entry which is preliminary data.</text>
</comment>
<dbReference type="InterPro" id="IPR011992">
    <property type="entry name" value="EF-hand-dom_pair"/>
</dbReference>
<keyword evidence="5" id="KW-1185">Reference proteome</keyword>
<evidence type="ECO:0000256" key="2">
    <source>
        <dbReference type="SAM" id="SignalP"/>
    </source>
</evidence>
<dbReference type="InterPro" id="IPR002048">
    <property type="entry name" value="EF_hand_dom"/>
</dbReference>
<protein>
    <recommendedName>
        <fullName evidence="3">EF-hand domain-containing protein</fullName>
    </recommendedName>
</protein>
<organism evidence="4 5">
    <name type="scientific">Pristionchus entomophagus</name>
    <dbReference type="NCBI Taxonomy" id="358040"/>
    <lineage>
        <taxon>Eukaryota</taxon>
        <taxon>Metazoa</taxon>
        <taxon>Ecdysozoa</taxon>
        <taxon>Nematoda</taxon>
        <taxon>Chromadorea</taxon>
        <taxon>Rhabditida</taxon>
        <taxon>Rhabditina</taxon>
        <taxon>Diplogasteromorpha</taxon>
        <taxon>Diplogasteroidea</taxon>
        <taxon>Neodiplogasteridae</taxon>
        <taxon>Pristionchus</taxon>
    </lineage>
</organism>
<dbReference type="GO" id="GO:0005509">
    <property type="term" value="F:calcium ion binding"/>
    <property type="evidence" value="ECO:0007669"/>
    <property type="project" value="InterPro"/>
</dbReference>
<proteinExistence type="predicted"/>
<dbReference type="PROSITE" id="PS50222">
    <property type="entry name" value="EF_HAND_2"/>
    <property type="match status" value="2"/>
</dbReference>
<evidence type="ECO:0000256" key="1">
    <source>
        <dbReference type="ARBA" id="ARBA00022837"/>
    </source>
</evidence>
<dbReference type="InterPro" id="IPR018247">
    <property type="entry name" value="EF_Hand_1_Ca_BS"/>
</dbReference>
<dbReference type="Proteomes" id="UP001432027">
    <property type="component" value="Unassembled WGS sequence"/>
</dbReference>
<feature type="signal peptide" evidence="2">
    <location>
        <begin position="1"/>
        <end position="20"/>
    </location>
</feature>